<evidence type="ECO:0000313" key="1">
    <source>
        <dbReference type="EMBL" id="KAG5450666.1"/>
    </source>
</evidence>
<name>A0A419Q530_CLOSI</name>
<evidence type="ECO:0000313" key="2">
    <source>
        <dbReference type="Proteomes" id="UP000286415"/>
    </source>
</evidence>
<dbReference type="EMBL" id="NIRI02000042">
    <property type="protein sequence ID" value="KAG5450666.1"/>
    <property type="molecule type" value="Genomic_DNA"/>
</dbReference>
<proteinExistence type="predicted"/>
<feature type="non-terminal residue" evidence="1">
    <location>
        <position position="1"/>
    </location>
</feature>
<gene>
    <name evidence="1" type="ORF">CSKR_108784</name>
</gene>
<dbReference type="InParanoid" id="A0A419Q530"/>
<sequence>LVPLHRTTHQTPPVTFLCSTGSLAGGLGGKSTNSLAGRLGKAGSIPALVLPLGGMTARHRKGVTSERLTHLNSGLASIGKLTNIRLTETRGLLLPDEPKKGKTGRGLSKRFQQPCRKLDIMSTIASETGELDFAFESSCTEQTGITHNRFRPSWGSSGRSSPRVSVNLMFYLIPNWTVFEKYTHLHINLVFARDSPGTQLNLPFVMFSGN</sequence>
<accession>A0A419Q530</accession>
<dbReference type="Proteomes" id="UP000286415">
    <property type="component" value="Unassembled WGS sequence"/>
</dbReference>
<protein>
    <submittedName>
        <fullName evidence="1">Uncharacterized protein</fullName>
    </submittedName>
</protein>
<comment type="caution">
    <text evidence="1">The sequence shown here is derived from an EMBL/GenBank/DDBJ whole genome shotgun (WGS) entry which is preliminary data.</text>
</comment>
<dbReference type="AlphaFoldDB" id="A0A419Q530"/>
<reference evidence="1 2" key="1">
    <citation type="journal article" date="2018" name="Biotechnol. Adv.">
        <title>Improved genomic resources and new bioinformatic workflow for the carcinogenic parasite Clonorchis sinensis: Biotechnological implications.</title>
        <authorList>
            <person name="Wang D."/>
            <person name="Korhonen P.K."/>
            <person name="Gasser R.B."/>
            <person name="Young N.D."/>
        </authorList>
    </citation>
    <scope>NUCLEOTIDE SEQUENCE [LARGE SCALE GENOMIC DNA]</scope>
    <source>
        <strain evidence="1">Cs-k2</strain>
    </source>
</reference>
<organism evidence="1 2">
    <name type="scientific">Clonorchis sinensis</name>
    <name type="common">Chinese liver fluke</name>
    <dbReference type="NCBI Taxonomy" id="79923"/>
    <lineage>
        <taxon>Eukaryota</taxon>
        <taxon>Metazoa</taxon>
        <taxon>Spiralia</taxon>
        <taxon>Lophotrochozoa</taxon>
        <taxon>Platyhelminthes</taxon>
        <taxon>Trematoda</taxon>
        <taxon>Digenea</taxon>
        <taxon>Opisthorchiida</taxon>
        <taxon>Opisthorchiata</taxon>
        <taxon>Opisthorchiidae</taxon>
        <taxon>Clonorchis</taxon>
    </lineage>
</organism>
<keyword evidence="2" id="KW-1185">Reference proteome</keyword>
<reference evidence="1 2" key="2">
    <citation type="journal article" date="2021" name="Genomics">
        <title>High-quality reference genome for Clonorchis sinensis.</title>
        <authorList>
            <person name="Young N.D."/>
            <person name="Stroehlein A.J."/>
            <person name="Kinkar L."/>
            <person name="Wang T."/>
            <person name="Sohn W.M."/>
            <person name="Chang B.C.H."/>
            <person name="Kaur P."/>
            <person name="Weisz D."/>
            <person name="Dudchenko O."/>
            <person name="Aiden E.L."/>
            <person name="Korhonen P.K."/>
            <person name="Gasser R.B."/>
        </authorList>
    </citation>
    <scope>NUCLEOTIDE SEQUENCE [LARGE SCALE GENOMIC DNA]</scope>
    <source>
        <strain evidence="1">Cs-k2</strain>
    </source>
</reference>